<proteinExistence type="predicted"/>
<reference evidence="1" key="1">
    <citation type="submission" date="2023-05" db="EMBL/GenBank/DDBJ databases">
        <authorList>
            <person name="Stuckert A."/>
        </authorList>
    </citation>
    <scope>NUCLEOTIDE SEQUENCE</scope>
</reference>
<evidence type="ECO:0000313" key="2">
    <source>
        <dbReference type="EMBL" id="CAI9556362.1"/>
    </source>
</evidence>
<organism evidence="1 4">
    <name type="scientific">Staurois parvus</name>
    <dbReference type="NCBI Taxonomy" id="386267"/>
    <lineage>
        <taxon>Eukaryota</taxon>
        <taxon>Metazoa</taxon>
        <taxon>Chordata</taxon>
        <taxon>Craniata</taxon>
        <taxon>Vertebrata</taxon>
        <taxon>Euteleostomi</taxon>
        <taxon>Amphibia</taxon>
        <taxon>Batrachia</taxon>
        <taxon>Anura</taxon>
        <taxon>Neobatrachia</taxon>
        <taxon>Ranoidea</taxon>
        <taxon>Ranidae</taxon>
        <taxon>Staurois</taxon>
    </lineage>
</organism>
<dbReference type="EMBL" id="CATNWA010008516">
    <property type="protein sequence ID" value="CAI9556362.1"/>
    <property type="molecule type" value="Genomic_DNA"/>
</dbReference>
<dbReference type="EMBL" id="CATNWA010007065">
    <property type="protein sequence ID" value="CAI9553298.1"/>
    <property type="molecule type" value="Genomic_DNA"/>
</dbReference>
<dbReference type="EMBL" id="CATNWA010019564">
    <property type="protein sequence ID" value="CAI9613904.1"/>
    <property type="molecule type" value="Genomic_DNA"/>
</dbReference>
<accession>A0ABN9BZX6</accession>
<evidence type="ECO:0000313" key="4">
    <source>
        <dbReference type="Proteomes" id="UP001162483"/>
    </source>
</evidence>
<dbReference type="Proteomes" id="UP001162483">
    <property type="component" value="Unassembled WGS sequence"/>
</dbReference>
<protein>
    <submittedName>
        <fullName evidence="1">Uncharacterized protein</fullName>
    </submittedName>
</protein>
<comment type="caution">
    <text evidence="1">The sequence shown here is derived from an EMBL/GenBank/DDBJ whole genome shotgun (WGS) entry which is preliminary data.</text>
</comment>
<keyword evidence="4" id="KW-1185">Reference proteome</keyword>
<feature type="non-terminal residue" evidence="1">
    <location>
        <position position="82"/>
    </location>
</feature>
<evidence type="ECO:0000313" key="1">
    <source>
        <dbReference type="EMBL" id="CAI9553298.1"/>
    </source>
</evidence>
<gene>
    <name evidence="3" type="ORF">SPARVUS_LOCUS14976790</name>
    <name evidence="1" type="ORF">SPARVUS_LOCUS4015969</name>
    <name evidence="2" type="ORF">SPARVUS_LOCUS4538532</name>
</gene>
<sequence>MTRDCRHSTGDDQRLRTVQEMTRDCRPLGREGERVPEFDRYPLPLPRSCLPSSSRAGFCDSRVPTAQVQEALRFVNGPAPSV</sequence>
<name>A0ABN9BZX6_9NEOB</name>
<evidence type="ECO:0000313" key="3">
    <source>
        <dbReference type="EMBL" id="CAI9613904.1"/>
    </source>
</evidence>